<keyword evidence="1" id="KW-0472">Membrane</keyword>
<dbReference type="Pfam" id="PF00756">
    <property type="entry name" value="Esterase"/>
    <property type="match status" value="1"/>
</dbReference>
<organism evidence="2 3">
    <name type="scientific">Gardnerella vaginalis</name>
    <dbReference type="NCBI Taxonomy" id="2702"/>
    <lineage>
        <taxon>Bacteria</taxon>
        <taxon>Bacillati</taxon>
        <taxon>Actinomycetota</taxon>
        <taxon>Actinomycetes</taxon>
        <taxon>Bifidobacteriales</taxon>
        <taxon>Bifidobacteriaceae</taxon>
        <taxon>Gardnerella</taxon>
    </lineage>
</organism>
<comment type="caution">
    <text evidence="2">The sequence shown here is derived from an EMBL/GenBank/DDBJ whole genome shotgun (WGS) entry which is preliminary data.</text>
</comment>
<dbReference type="InterPro" id="IPR050583">
    <property type="entry name" value="Mycobacterial_A85_antigen"/>
</dbReference>
<dbReference type="InterPro" id="IPR029058">
    <property type="entry name" value="AB_hydrolase_fold"/>
</dbReference>
<feature type="transmembrane region" description="Helical" evidence="1">
    <location>
        <begin position="52"/>
        <end position="74"/>
    </location>
</feature>
<evidence type="ECO:0000313" key="3">
    <source>
        <dbReference type="Proteomes" id="UP000070505"/>
    </source>
</evidence>
<accession>A0A135ZA93</accession>
<dbReference type="PANTHER" id="PTHR48098:SF1">
    <property type="entry name" value="DIACYLGLYCEROL ACYLTRANSFERASE_MYCOLYLTRANSFERASE AG85A"/>
    <property type="match status" value="1"/>
</dbReference>
<evidence type="ECO:0000313" key="2">
    <source>
        <dbReference type="EMBL" id="KXI18577.1"/>
    </source>
</evidence>
<feature type="transmembrane region" description="Helical" evidence="1">
    <location>
        <begin position="109"/>
        <end position="130"/>
    </location>
</feature>
<dbReference type="PANTHER" id="PTHR48098">
    <property type="entry name" value="ENTEROCHELIN ESTERASE-RELATED"/>
    <property type="match status" value="1"/>
</dbReference>
<dbReference type="SUPFAM" id="SSF53474">
    <property type="entry name" value="alpha/beta-Hydrolases"/>
    <property type="match status" value="1"/>
</dbReference>
<feature type="transmembrane region" description="Helical" evidence="1">
    <location>
        <begin position="80"/>
        <end position="102"/>
    </location>
</feature>
<gene>
    <name evidence="2" type="ORF">HMPREF3230_00352</name>
</gene>
<dbReference type="EMBL" id="LSRC01000012">
    <property type="protein sequence ID" value="KXI18577.1"/>
    <property type="molecule type" value="Genomic_DNA"/>
</dbReference>
<dbReference type="Gene3D" id="3.40.50.1820">
    <property type="entry name" value="alpha/beta hydrolase"/>
    <property type="match status" value="1"/>
</dbReference>
<evidence type="ECO:0000256" key="1">
    <source>
        <dbReference type="SAM" id="Phobius"/>
    </source>
</evidence>
<protein>
    <recommendedName>
        <fullName evidence="4">Esterase</fullName>
    </recommendedName>
</protein>
<keyword evidence="1" id="KW-0812">Transmembrane</keyword>
<dbReference type="InterPro" id="IPR000801">
    <property type="entry name" value="Esterase-like"/>
</dbReference>
<dbReference type="GO" id="GO:0016747">
    <property type="term" value="F:acyltransferase activity, transferring groups other than amino-acyl groups"/>
    <property type="evidence" value="ECO:0007669"/>
    <property type="project" value="TreeGrafter"/>
</dbReference>
<sequence>MKALESISLIKGWLPISLFILTGLSLIILLCSKSIFNKKKKYIIPTLIKLGITFIAFLIGLLIIWLISDVFLIFGVSLGWLVNISIAIGISLIAFSITSAVLSKGLKRIFAIFTIILVLLSTLVQVDIIYGEYTTIGSIFGLGGYPKLEKTKKKSSNLSIAQWKELAKKHKLPTIPKNGITRSVKIPAPKSHFNARIANVYLPPAALVKNPPKLPVMVMLAGQPGSPNRFFSASDIVNTLDDFAKKHNGLAPIVISPDQNGDQSHNSLCADTNVYGKAETYLTKDVPNWIIKNLTVDTNPNFWMMGGFSQGGTCSTQLVPAHPDIYGNIFAAGGELEPTYKNRLQTINRYFNGNTKAYENHVPVVIMSKKAPLNQYYYSIAGQWDLDSQKNQNIISKAAHKAGMNVITMIAKSHGHDWYTVKAGLQVAIDRFSKRTGISDTLPPLYTYSNIKIVKSENRETRIKCKQHL</sequence>
<name>A0A135ZA93_GARVA</name>
<keyword evidence="1" id="KW-1133">Transmembrane helix</keyword>
<dbReference type="RefSeq" id="WP_075523249.1">
    <property type="nucleotide sequence ID" value="NZ_KQ961853.1"/>
</dbReference>
<evidence type="ECO:0008006" key="4">
    <source>
        <dbReference type="Google" id="ProtNLM"/>
    </source>
</evidence>
<dbReference type="PATRIC" id="fig|2702.101.peg.341"/>
<dbReference type="AlphaFoldDB" id="A0A135ZA93"/>
<feature type="transmembrane region" description="Helical" evidence="1">
    <location>
        <begin position="12"/>
        <end position="31"/>
    </location>
</feature>
<proteinExistence type="predicted"/>
<reference evidence="2 3" key="1">
    <citation type="submission" date="2016-02" db="EMBL/GenBank/DDBJ databases">
        <authorList>
            <person name="Wen L."/>
            <person name="He K."/>
            <person name="Yang H."/>
        </authorList>
    </citation>
    <scope>NUCLEOTIDE SEQUENCE [LARGE SCALE GENOMIC DNA]</scope>
    <source>
        <strain evidence="2 3">CMW7778B</strain>
    </source>
</reference>
<dbReference type="Proteomes" id="UP000070505">
    <property type="component" value="Unassembled WGS sequence"/>
</dbReference>